<feature type="active site" evidence="11 12">
    <location>
        <position position="131"/>
    </location>
</feature>
<comment type="subcellular location">
    <subcellularLocation>
        <location evidence="2">Nucleus</location>
    </subcellularLocation>
</comment>
<dbReference type="PRINTS" id="PR01233">
    <property type="entry name" value="JOSEPHIN"/>
</dbReference>
<evidence type="ECO:0000256" key="10">
    <source>
        <dbReference type="ARBA" id="ARBA00023242"/>
    </source>
</evidence>
<name>A0A6B2LD89_9EUKA</name>
<evidence type="ECO:0000256" key="1">
    <source>
        <dbReference type="ARBA" id="ARBA00000707"/>
    </source>
</evidence>
<dbReference type="SMART" id="SM01246">
    <property type="entry name" value="Josephin"/>
    <property type="match status" value="1"/>
</dbReference>
<evidence type="ECO:0000256" key="3">
    <source>
        <dbReference type="ARBA" id="ARBA00012759"/>
    </source>
</evidence>
<keyword evidence="5" id="KW-0833">Ubl conjugation pathway</keyword>
<keyword evidence="4" id="KW-0645">Protease</keyword>
<protein>
    <recommendedName>
        <fullName evidence="3">ubiquitinyl hydrolase 1</fullName>
        <ecNumber evidence="3">3.4.19.12</ecNumber>
    </recommendedName>
</protein>
<proteinExistence type="predicted"/>
<dbReference type="Gene3D" id="3.90.70.40">
    <property type="match status" value="1"/>
</dbReference>
<keyword evidence="8" id="KW-0805">Transcription regulation</keyword>
<dbReference type="EMBL" id="GIBP01005996">
    <property type="protein sequence ID" value="NDV34965.1"/>
    <property type="molecule type" value="Transcribed_RNA"/>
</dbReference>
<evidence type="ECO:0000256" key="8">
    <source>
        <dbReference type="ARBA" id="ARBA00023015"/>
    </source>
</evidence>
<evidence type="ECO:0000256" key="4">
    <source>
        <dbReference type="ARBA" id="ARBA00022670"/>
    </source>
</evidence>
<dbReference type="EC" id="3.4.19.12" evidence="3"/>
<dbReference type="Gene3D" id="1.10.287.10">
    <property type="entry name" value="S15/NS1, RNA-binding"/>
    <property type="match status" value="1"/>
</dbReference>
<dbReference type="InterPro" id="IPR006155">
    <property type="entry name" value="Josephin"/>
</dbReference>
<dbReference type="PANTHER" id="PTHR14159:SF0">
    <property type="entry name" value="ATAXIN-3-RELATED"/>
    <property type="match status" value="1"/>
</dbReference>
<dbReference type="GO" id="GO:0016579">
    <property type="term" value="P:protein deubiquitination"/>
    <property type="evidence" value="ECO:0007669"/>
    <property type="project" value="InterPro"/>
</dbReference>
<dbReference type="AlphaFoldDB" id="A0A6B2LD89"/>
<evidence type="ECO:0000256" key="6">
    <source>
        <dbReference type="ARBA" id="ARBA00022801"/>
    </source>
</evidence>
<evidence type="ECO:0000256" key="5">
    <source>
        <dbReference type="ARBA" id="ARBA00022786"/>
    </source>
</evidence>
<dbReference type="PROSITE" id="PS50957">
    <property type="entry name" value="JOSEPHIN"/>
    <property type="match status" value="1"/>
</dbReference>
<dbReference type="GO" id="GO:0004843">
    <property type="term" value="F:cysteine-type deubiquitinase activity"/>
    <property type="evidence" value="ECO:0007669"/>
    <property type="project" value="UniProtKB-EC"/>
</dbReference>
<feature type="active site" evidence="12">
    <location>
        <position position="11"/>
    </location>
</feature>
<organism evidence="14">
    <name type="scientific">Arcella intermedia</name>
    <dbReference type="NCBI Taxonomy" id="1963864"/>
    <lineage>
        <taxon>Eukaryota</taxon>
        <taxon>Amoebozoa</taxon>
        <taxon>Tubulinea</taxon>
        <taxon>Elardia</taxon>
        <taxon>Arcellinida</taxon>
        <taxon>Sphaerothecina</taxon>
        <taxon>Arcellidae</taxon>
        <taxon>Arcella</taxon>
    </lineage>
</organism>
<evidence type="ECO:0000256" key="9">
    <source>
        <dbReference type="ARBA" id="ARBA00023163"/>
    </source>
</evidence>
<evidence type="ECO:0000259" key="13">
    <source>
        <dbReference type="PROSITE" id="PS50957"/>
    </source>
</evidence>
<evidence type="ECO:0000256" key="7">
    <source>
        <dbReference type="ARBA" id="ARBA00022807"/>
    </source>
</evidence>
<keyword evidence="9" id="KW-0804">Transcription</keyword>
<feature type="active site" evidence="12">
    <location>
        <position position="116"/>
    </location>
</feature>
<dbReference type="Pfam" id="PF02099">
    <property type="entry name" value="Josephin"/>
    <property type="match status" value="1"/>
</dbReference>
<dbReference type="GO" id="GO:0006508">
    <property type="term" value="P:proteolysis"/>
    <property type="evidence" value="ECO:0007669"/>
    <property type="project" value="UniProtKB-KW"/>
</dbReference>
<evidence type="ECO:0000256" key="2">
    <source>
        <dbReference type="ARBA" id="ARBA00004123"/>
    </source>
</evidence>
<comment type="catalytic activity">
    <reaction evidence="1">
        <text>Thiol-dependent hydrolysis of ester, thioester, amide, peptide and isopeptide bonds formed by the C-terminal Gly of ubiquitin (a 76-residue protein attached to proteins as an intracellular targeting signal).</text>
        <dbReference type="EC" id="3.4.19.12"/>
    </reaction>
</comment>
<reference evidence="14" key="1">
    <citation type="journal article" date="2020" name="J. Eukaryot. Microbiol.">
        <title>De novo Sequencing, Assembly and Annotation of the Transcriptome for the Free-Living Testate Amoeba Arcella intermedia.</title>
        <authorList>
            <person name="Ribeiro G.M."/>
            <person name="Porfirio-Sousa A.L."/>
            <person name="Maurer-Alcala X.X."/>
            <person name="Katz L.A."/>
            <person name="Lahr D.J.G."/>
        </authorList>
    </citation>
    <scope>NUCLEOTIDE SEQUENCE</scope>
</reference>
<accession>A0A6B2LD89</accession>
<keyword evidence="6 12" id="KW-0378">Hydrolase</keyword>
<sequence>MYHEKQDAGLCGVHALNNLLQGAYFTEIDLMEIAHQLDSKETTLMAESGLDTSDYLKFAAEDSSNVGLDGNFSIDVLKDALGRLNLSVVPLLHPSMRQVQEQPTLENAFLCNLQSHWFAIRKIGNSYWNLNSLYKTPNQLGELYLGIFLKQLQVEGYSIFVVTGPLPHPSPPSSDSQWWVYVPAAQKQHQASGQLSEEEQLRLALAESIQAEDDQLSAAISASLQQPPPPQQAKTAPLIVLQDNQPPINTSLVLLQDDEEETELSEAIRLSLQKQ</sequence>
<evidence type="ECO:0000256" key="12">
    <source>
        <dbReference type="PROSITE-ProRule" id="PRU00331"/>
    </source>
</evidence>
<evidence type="ECO:0000256" key="11">
    <source>
        <dbReference type="PIRSR" id="PIRSR633865-1"/>
    </source>
</evidence>
<feature type="domain" description="Josephin" evidence="13">
    <location>
        <begin position="1"/>
        <end position="177"/>
    </location>
</feature>
<dbReference type="InterPro" id="IPR033865">
    <property type="entry name" value="Ataxin-3"/>
</dbReference>
<keyword evidence="7" id="KW-0788">Thiol protease</keyword>
<keyword evidence="10" id="KW-0539">Nucleus</keyword>
<feature type="active site" description="Nucleophile" evidence="11">
    <location>
        <position position="11"/>
    </location>
</feature>
<dbReference type="PANTHER" id="PTHR14159">
    <property type="entry name" value="ATAXIN-3-RELATED"/>
    <property type="match status" value="1"/>
</dbReference>
<feature type="active site" description="Proton acceptor" evidence="11">
    <location>
        <position position="116"/>
    </location>
</feature>
<dbReference type="GO" id="GO:0005634">
    <property type="term" value="C:nucleus"/>
    <property type="evidence" value="ECO:0007669"/>
    <property type="project" value="UniProtKB-SubCell"/>
</dbReference>
<evidence type="ECO:0000313" key="14">
    <source>
        <dbReference type="EMBL" id="NDV34965.1"/>
    </source>
</evidence>